<sequence>MFEKLVYSRMVHPEMHAGVDVVVHQDGSAEIANSLYNKHHGKTQFEVNQQQMIQLDQLQQAFDFRDFIYPVCKTFQTDQPWCFISIIYQDGFVKEVTHNLGDSAEEGTDTHRKILSLKHFEYQIERILGLQQFTD</sequence>
<feature type="domain" description="DUF6438" evidence="1">
    <location>
        <begin position="20"/>
        <end position="115"/>
    </location>
</feature>
<accession>A0ABY4GH60</accession>
<dbReference type="InterPro" id="IPR045497">
    <property type="entry name" value="DUF6438"/>
</dbReference>
<protein>
    <recommendedName>
        <fullName evidence="1">DUF6438 domain-containing protein</fullName>
    </recommendedName>
</protein>
<keyword evidence="3" id="KW-1185">Reference proteome</keyword>
<dbReference type="RefSeq" id="WP_244740595.1">
    <property type="nucleotide sequence ID" value="NZ_CP095071.1"/>
</dbReference>
<evidence type="ECO:0000259" key="1">
    <source>
        <dbReference type="Pfam" id="PF20033"/>
    </source>
</evidence>
<name>A0ABY4GH60_9BACI</name>
<gene>
    <name evidence="2" type="ORF">MUN87_12585</name>
</gene>
<proteinExistence type="predicted"/>
<dbReference type="Pfam" id="PF20033">
    <property type="entry name" value="DUF6438"/>
    <property type="match status" value="1"/>
</dbReference>
<evidence type="ECO:0000313" key="3">
    <source>
        <dbReference type="Proteomes" id="UP000831537"/>
    </source>
</evidence>
<reference evidence="2 3" key="1">
    <citation type="submission" date="2022-04" db="EMBL/GenBank/DDBJ databases">
        <title>Gracilibacillus sp. isolated from saltern.</title>
        <authorList>
            <person name="Won M."/>
            <person name="Lee C.-M."/>
            <person name="Woen H.-Y."/>
            <person name="Kwon S.-W."/>
        </authorList>
    </citation>
    <scope>NUCLEOTIDE SEQUENCE [LARGE SCALE GENOMIC DNA]</scope>
    <source>
        <strain evidence="2 3">SSPM10-3</strain>
    </source>
</reference>
<organism evidence="2 3">
    <name type="scientific">Gracilibacillus salinarum</name>
    <dbReference type="NCBI Taxonomy" id="2932255"/>
    <lineage>
        <taxon>Bacteria</taxon>
        <taxon>Bacillati</taxon>
        <taxon>Bacillota</taxon>
        <taxon>Bacilli</taxon>
        <taxon>Bacillales</taxon>
        <taxon>Bacillaceae</taxon>
        <taxon>Gracilibacillus</taxon>
    </lineage>
</organism>
<dbReference type="EMBL" id="CP095071">
    <property type="protein sequence ID" value="UOQ83592.1"/>
    <property type="molecule type" value="Genomic_DNA"/>
</dbReference>
<dbReference type="Proteomes" id="UP000831537">
    <property type="component" value="Chromosome"/>
</dbReference>
<evidence type="ECO:0000313" key="2">
    <source>
        <dbReference type="EMBL" id="UOQ83592.1"/>
    </source>
</evidence>